<feature type="region of interest" description="Disordered" evidence="1">
    <location>
        <begin position="82"/>
        <end position="115"/>
    </location>
</feature>
<dbReference type="AlphaFoldDB" id="A0A8D8AV94"/>
<feature type="compositionally biased region" description="Polar residues" evidence="1">
    <location>
        <begin position="55"/>
        <end position="66"/>
    </location>
</feature>
<dbReference type="EMBL" id="HBUE01050291">
    <property type="protein sequence ID" value="CAG6464123.1"/>
    <property type="molecule type" value="Transcribed_RNA"/>
</dbReference>
<name>A0A8D8AV94_CULPI</name>
<reference evidence="2" key="1">
    <citation type="submission" date="2021-05" db="EMBL/GenBank/DDBJ databases">
        <authorList>
            <person name="Alioto T."/>
            <person name="Alioto T."/>
            <person name="Gomez Garrido J."/>
        </authorList>
    </citation>
    <scope>NUCLEOTIDE SEQUENCE</scope>
</reference>
<evidence type="ECO:0000313" key="2">
    <source>
        <dbReference type="EMBL" id="CAG6464123.1"/>
    </source>
</evidence>
<evidence type="ECO:0000256" key="1">
    <source>
        <dbReference type="SAM" id="MobiDB-lite"/>
    </source>
</evidence>
<organism evidence="2">
    <name type="scientific">Culex pipiens</name>
    <name type="common">House mosquito</name>
    <dbReference type="NCBI Taxonomy" id="7175"/>
    <lineage>
        <taxon>Eukaryota</taxon>
        <taxon>Metazoa</taxon>
        <taxon>Ecdysozoa</taxon>
        <taxon>Arthropoda</taxon>
        <taxon>Hexapoda</taxon>
        <taxon>Insecta</taxon>
        <taxon>Pterygota</taxon>
        <taxon>Neoptera</taxon>
        <taxon>Endopterygota</taxon>
        <taxon>Diptera</taxon>
        <taxon>Nematocera</taxon>
        <taxon>Culicoidea</taxon>
        <taxon>Culicidae</taxon>
        <taxon>Culicinae</taxon>
        <taxon>Culicini</taxon>
        <taxon>Culex</taxon>
        <taxon>Culex</taxon>
    </lineage>
</organism>
<feature type="region of interest" description="Disordered" evidence="1">
    <location>
        <begin position="37"/>
        <end position="66"/>
    </location>
</feature>
<accession>A0A8D8AV94</accession>
<protein>
    <submittedName>
        <fullName evidence="2">(northern house mosquito) hypothetical protein</fullName>
    </submittedName>
</protein>
<proteinExistence type="predicted"/>
<sequence length="115" mass="12161">MNTRMLQIQIDSNKRFPSCGSVGSYDFILEHTLGTCPGKEQTASPGTSAGDGPSWSKTLSTKSRWPSLGTISSTNAFEPLASSHVASGDGLKNVRCPSVERRRSSGSIVAVEADD</sequence>